<name>A0AAD5N070_PARTN</name>
<evidence type="ECO:0000313" key="1">
    <source>
        <dbReference type="EMBL" id="KAJ1365718.1"/>
    </source>
</evidence>
<dbReference type="EMBL" id="JAHQIW010005341">
    <property type="protein sequence ID" value="KAJ1365718.1"/>
    <property type="molecule type" value="Genomic_DNA"/>
</dbReference>
<evidence type="ECO:0000313" key="2">
    <source>
        <dbReference type="Proteomes" id="UP001196413"/>
    </source>
</evidence>
<protein>
    <submittedName>
        <fullName evidence="1">Uncharacterized protein</fullName>
    </submittedName>
</protein>
<gene>
    <name evidence="1" type="ORF">KIN20_026134</name>
</gene>
<dbReference type="AlphaFoldDB" id="A0AAD5N070"/>
<dbReference type="Proteomes" id="UP001196413">
    <property type="component" value="Unassembled WGS sequence"/>
</dbReference>
<reference evidence="1" key="1">
    <citation type="submission" date="2021-06" db="EMBL/GenBank/DDBJ databases">
        <title>Parelaphostrongylus tenuis whole genome reference sequence.</title>
        <authorList>
            <person name="Garwood T.J."/>
            <person name="Larsen P.A."/>
            <person name="Fountain-Jones N.M."/>
            <person name="Garbe J.R."/>
            <person name="Macchietto M.G."/>
            <person name="Kania S.A."/>
            <person name="Gerhold R.W."/>
            <person name="Richards J.E."/>
            <person name="Wolf T.M."/>
        </authorList>
    </citation>
    <scope>NUCLEOTIDE SEQUENCE</scope>
    <source>
        <strain evidence="1">MNPRO001-30</strain>
        <tissue evidence="1">Meninges</tissue>
    </source>
</reference>
<comment type="caution">
    <text evidence="1">The sequence shown here is derived from an EMBL/GenBank/DDBJ whole genome shotgun (WGS) entry which is preliminary data.</text>
</comment>
<accession>A0AAD5N070</accession>
<organism evidence="1 2">
    <name type="scientific">Parelaphostrongylus tenuis</name>
    <name type="common">Meningeal worm</name>
    <dbReference type="NCBI Taxonomy" id="148309"/>
    <lineage>
        <taxon>Eukaryota</taxon>
        <taxon>Metazoa</taxon>
        <taxon>Ecdysozoa</taxon>
        <taxon>Nematoda</taxon>
        <taxon>Chromadorea</taxon>
        <taxon>Rhabditida</taxon>
        <taxon>Rhabditina</taxon>
        <taxon>Rhabditomorpha</taxon>
        <taxon>Strongyloidea</taxon>
        <taxon>Metastrongylidae</taxon>
        <taxon>Parelaphostrongylus</taxon>
    </lineage>
</organism>
<keyword evidence="2" id="KW-1185">Reference proteome</keyword>
<proteinExistence type="predicted"/>
<sequence>MGVEPHCIIIGNTVTSVCTGIGANNDCDISMGTKISAIPSSHSSISGSLTITNIIMANWSRQMWQSIVNRAVRILASCPFGSHSVSAFATVGYNLCSLLISLEESIHFFEFSLFSLYKLVNIDIGDKWIDHMKKLLFIKKWSFLN</sequence>